<sequence length="88" mass="9656">MPQQFPHGNHGERGPDDTVFIQTHDQRPGNRSHKTARKLRGTNGGLEVTIGFNSPVVASLYHSGAQTELELLEHAEVLTDAAKRSVRS</sequence>
<reference evidence="2 4" key="1">
    <citation type="journal article" date="2014" name="BMC Genomics">
        <title>Genome sequence of Anopheles sinensis provides insight into genetics basis of mosquito competence for malaria parasites.</title>
        <authorList>
            <person name="Zhou D."/>
            <person name="Zhang D."/>
            <person name="Ding G."/>
            <person name="Shi L."/>
            <person name="Hou Q."/>
            <person name="Ye Y."/>
            <person name="Xu Y."/>
            <person name="Zhou H."/>
            <person name="Xiong C."/>
            <person name="Li S."/>
            <person name="Yu J."/>
            <person name="Hong S."/>
            <person name="Yu X."/>
            <person name="Zou P."/>
            <person name="Chen C."/>
            <person name="Chang X."/>
            <person name="Wang W."/>
            <person name="Lv Y."/>
            <person name="Sun Y."/>
            <person name="Ma L."/>
            <person name="Shen B."/>
            <person name="Zhu C."/>
        </authorList>
    </citation>
    <scope>NUCLEOTIDE SEQUENCE [LARGE SCALE GENOMIC DNA]</scope>
</reference>
<dbReference type="AlphaFoldDB" id="A0A084WH87"/>
<dbReference type="EMBL" id="ATLV01023795">
    <property type="status" value="NOT_ANNOTATED_CDS"/>
    <property type="molecule type" value="Genomic_DNA"/>
</dbReference>
<proteinExistence type="predicted"/>
<dbReference type="EMBL" id="KE525346">
    <property type="protein sequence ID" value="KFB49581.1"/>
    <property type="molecule type" value="Genomic_DNA"/>
</dbReference>
<dbReference type="Proteomes" id="UP000030765">
    <property type="component" value="Unassembled WGS sequence"/>
</dbReference>
<evidence type="ECO:0000313" key="2">
    <source>
        <dbReference type="EMBL" id="KFB49581.1"/>
    </source>
</evidence>
<accession>A0A084WH87</accession>
<keyword evidence="4" id="KW-1185">Reference proteome</keyword>
<dbReference type="VEuPathDB" id="VectorBase:ASIC017593"/>
<name>A0A084WH87_ANOSI</name>
<feature type="region of interest" description="Disordered" evidence="1">
    <location>
        <begin position="1"/>
        <end position="37"/>
    </location>
</feature>
<gene>
    <name evidence="2" type="ORF">ZHAS_00017593</name>
</gene>
<dbReference type="EnsemblMetazoa" id="ASIC017593-RA">
    <property type="protein sequence ID" value="ASIC017593-PA"/>
    <property type="gene ID" value="ASIC017593"/>
</dbReference>
<evidence type="ECO:0000313" key="3">
    <source>
        <dbReference type="EnsemblMetazoa" id="ASIC017593-PA"/>
    </source>
</evidence>
<reference evidence="3" key="2">
    <citation type="submission" date="2020-05" db="UniProtKB">
        <authorList>
            <consortium name="EnsemblMetazoa"/>
        </authorList>
    </citation>
    <scope>IDENTIFICATION</scope>
</reference>
<evidence type="ECO:0000313" key="4">
    <source>
        <dbReference type="Proteomes" id="UP000030765"/>
    </source>
</evidence>
<protein>
    <submittedName>
        <fullName evidence="2 3">DeoR family transcriptional regulator</fullName>
    </submittedName>
</protein>
<evidence type="ECO:0000256" key="1">
    <source>
        <dbReference type="SAM" id="MobiDB-lite"/>
    </source>
</evidence>
<organism evidence="2">
    <name type="scientific">Anopheles sinensis</name>
    <name type="common">Mosquito</name>
    <dbReference type="NCBI Taxonomy" id="74873"/>
    <lineage>
        <taxon>Eukaryota</taxon>
        <taxon>Metazoa</taxon>
        <taxon>Ecdysozoa</taxon>
        <taxon>Arthropoda</taxon>
        <taxon>Hexapoda</taxon>
        <taxon>Insecta</taxon>
        <taxon>Pterygota</taxon>
        <taxon>Neoptera</taxon>
        <taxon>Endopterygota</taxon>
        <taxon>Diptera</taxon>
        <taxon>Nematocera</taxon>
        <taxon>Culicoidea</taxon>
        <taxon>Culicidae</taxon>
        <taxon>Anophelinae</taxon>
        <taxon>Anopheles</taxon>
    </lineage>
</organism>